<gene>
    <name evidence="1" type="ORF">TCM_027610</name>
</gene>
<dbReference type="EMBL" id="CM001884">
    <property type="protein sequence ID" value="EOY26192.1"/>
    <property type="molecule type" value="Genomic_DNA"/>
</dbReference>
<keyword evidence="2" id="KW-1185">Reference proteome</keyword>
<protein>
    <submittedName>
        <fullName evidence="1">Uncharacterized protein</fullName>
    </submittedName>
</protein>
<dbReference type="InParanoid" id="A0A061GAQ4"/>
<organism evidence="1 2">
    <name type="scientific">Theobroma cacao</name>
    <name type="common">Cacao</name>
    <name type="synonym">Cocoa</name>
    <dbReference type="NCBI Taxonomy" id="3641"/>
    <lineage>
        <taxon>Eukaryota</taxon>
        <taxon>Viridiplantae</taxon>
        <taxon>Streptophyta</taxon>
        <taxon>Embryophyta</taxon>
        <taxon>Tracheophyta</taxon>
        <taxon>Spermatophyta</taxon>
        <taxon>Magnoliopsida</taxon>
        <taxon>eudicotyledons</taxon>
        <taxon>Gunneridae</taxon>
        <taxon>Pentapetalae</taxon>
        <taxon>rosids</taxon>
        <taxon>malvids</taxon>
        <taxon>Malvales</taxon>
        <taxon>Malvaceae</taxon>
        <taxon>Byttnerioideae</taxon>
        <taxon>Theobroma</taxon>
    </lineage>
</organism>
<dbReference type="Proteomes" id="UP000026915">
    <property type="component" value="Chromosome 6"/>
</dbReference>
<accession>A0A061GAQ4</accession>
<proteinExistence type="predicted"/>
<dbReference type="AlphaFoldDB" id="A0A061GAQ4"/>
<reference evidence="1 2" key="1">
    <citation type="journal article" date="2013" name="Genome Biol.">
        <title>The genome sequence of the most widely cultivated cacao type and its use to identify candidate genes regulating pod color.</title>
        <authorList>
            <person name="Motamayor J.C."/>
            <person name="Mockaitis K."/>
            <person name="Schmutz J."/>
            <person name="Haiminen N."/>
            <person name="Iii D.L."/>
            <person name="Cornejo O."/>
            <person name="Findley S.D."/>
            <person name="Zheng P."/>
            <person name="Utro F."/>
            <person name="Royaert S."/>
            <person name="Saski C."/>
            <person name="Jenkins J."/>
            <person name="Podicheti R."/>
            <person name="Zhao M."/>
            <person name="Scheffler B.E."/>
            <person name="Stack J.C."/>
            <person name="Feltus F.A."/>
            <person name="Mustiga G.M."/>
            <person name="Amores F."/>
            <person name="Phillips W."/>
            <person name="Marelli J.P."/>
            <person name="May G.D."/>
            <person name="Shapiro H."/>
            <person name="Ma J."/>
            <person name="Bustamante C.D."/>
            <person name="Schnell R.J."/>
            <person name="Main D."/>
            <person name="Gilbert D."/>
            <person name="Parida L."/>
            <person name="Kuhn D.N."/>
        </authorList>
    </citation>
    <scope>NUCLEOTIDE SEQUENCE [LARGE SCALE GENOMIC DNA]</scope>
    <source>
        <strain evidence="2">cv. Matina 1-6</strain>
    </source>
</reference>
<name>A0A061GAQ4_THECC</name>
<evidence type="ECO:0000313" key="2">
    <source>
        <dbReference type="Proteomes" id="UP000026915"/>
    </source>
</evidence>
<dbReference type="HOGENOM" id="CLU_1279641_0_0_1"/>
<evidence type="ECO:0000313" key="1">
    <source>
        <dbReference type="EMBL" id="EOY26192.1"/>
    </source>
</evidence>
<dbReference type="Gramene" id="EOY26192">
    <property type="protein sequence ID" value="EOY26192"/>
    <property type="gene ID" value="TCM_027610"/>
</dbReference>
<sequence length="216" mass="24437">MGPLPFTNDIVMVVSDDDASNQIDDDDEKDDIEDWNDEMDDDCENDYIGGHDDCLEDDRGKDNDISDCNHENGSTKHATTVELEKVQCNDHVPTIVLEDVECDDPIYDNPIAGENGIHSPNNISANVQPLNFSQTIIRIDLWWRDMRYPFARLCILVSGTSPLIFTKLLFRHQLGKFKRENLGGKGFHQLGKAVNDVDVHSARATVIIDKIVQRRL</sequence>